<keyword evidence="1" id="KW-0812">Transmembrane</keyword>
<keyword evidence="1" id="KW-1133">Transmembrane helix</keyword>
<dbReference type="AlphaFoldDB" id="A0AAV8ZLZ9"/>
<organism evidence="2 3">
    <name type="scientific">Rhamnusium bicolor</name>
    <dbReference type="NCBI Taxonomy" id="1586634"/>
    <lineage>
        <taxon>Eukaryota</taxon>
        <taxon>Metazoa</taxon>
        <taxon>Ecdysozoa</taxon>
        <taxon>Arthropoda</taxon>
        <taxon>Hexapoda</taxon>
        <taxon>Insecta</taxon>
        <taxon>Pterygota</taxon>
        <taxon>Neoptera</taxon>
        <taxon>Endopterygota</taxon>
        <taxon>Coleoptera</taxon>
        <taxon>Polyphaga</taxon>
        <taxon>Cucujiformia</taxon>
        <taxon>Chrysomeloidea</taxon>
        <taxon>Cerambycidae</taxon>
        <taxon>Lepturinae</taxon>
        <taxon>Rhagiini</taxon>
        <taxon>Rhamnusium</taxon>
    </lineage>
</organism>
<dbReference type="Proteomes" id="UP001162156">
    <property type="component" value="Unassembled WGS sequence"/>
</dbReference>
<gene>
    <name evidence="2" type="ORF">NQ314_003471</name>
</gene>
<reference evidence="2" key="1">
    <citation type="journal article" date="2023" name="Insect Mol. Biol.">
        <title>Genome sequencing provides insights into the evolution of gene families encoding plant cell wall-degrading enzymes in longhorned beetles.</title>
        <authorList>
            <person name="Shin N.R."/>
            <person name="Okamura Y."/>
            <person name="Kirsch R."/>
            <person name="Pauchet Y."/>
        </authorList>
    </citation>
    <scope>NUCLEOTIDE SEQUENCE</scope>
    <source>
        <strain evidence="2">RBIC_L_NR</strain>
    </source>
</reference>
<name>A0AAV8ZLZ9_9CUCU</name>
<comment type="caution">
    <text evidence="2">The sequence shown here is derived from an EMBL/GenBank/DDBJ whole genome shotgun (WGS) entry which is preliminary data.</text>
</comment>
<keyword evidence="1" id="KW-0472">Membrane</keyword>
<evidence type="ECO:0000256" key="1">
    <source>
        <dbReference type="SAM" id="Phobius"/>
    </source>
</evidence>
<dbReference type="EMBL" id="JANEYF010000976">
    <property type="protein sequence ID" value="KAJ8966545.1"/>
    <property type="molecule type" value="Genomic_DNA"/>
</dbReference>
<keyword evidence="3" id="KW-1185">Reference proteome</keyword>
<evidence type="ECO:0000313" key="3">
    <source>
        <dbReference type="Proteomes" id="UP001162156"/>
    </source>
</evidence>
<dbReference type="PANTHER" id="PTHR37159">
    <property type="entry name" value="GH11867P"/>
    <property type="match status" value="1"/>
</dbReference>
<evidence type="ECO:0000313" key="2">
    <source>
        <dbReference type="EMBL" id="KAJ8966545.1"/>
    </source>
</evidence>
<feature type="transmembrane region" description="Helical" evidence="1">
    <location>
        <begin position="319"/>
        <end position="340"/>
    </location>
</feature>
<feature type="non-terminal residue" evidence="2">
    <location>
        <position position="1"/>
    </location>
</feature>
<feature type="transmembrane region" description="Helical" evidence="1">
    <location>
        <begin position="153"/>
        <end position="178"/>
    </location>
</feature>
<protein>
    <submittedName>
        <fullName evidence="2">Uncharacterized protein</fullName>
    </submittedName>
</protein>
<dbReference type="PANTHER" id="PTHR37159:SF1">
    <property type="entry name" value="GH11867P"/>
    <property type="match status" value="1"/>
</dbReference>
<accession>A0AAV8ZLZ9</accession>
<proteinExistence type="predicted"/>
<sequence>PARKLDIKLLVYGYGNFSTAAGDVQVNLEFAKVVYIGIYEQVLKNFSTISNVLAMTIDIVSACRAALTPDENFIKKSDIVDRSAVRILNHLDRNSEREVKGFSSEEFVENLLNEGSVVPCDETSDSFNNNMKLPAYYDEEIFKKGQDFFHRNIFGIFFSKLLGLIALLTLSASLKILIMTNKSSTEMSAYKRYVSTIFHMCVWYDEDFKPGSRFNICRESVTETKEICNLLIEKVFHPALEKSGEDFDKMSKALINGMWVMNPMLAHDVFLIYLHMALENTNSPENRTDFKKLSIGAKIQFYVIRNTLWLLQFNIIRVIYNYIQIMTLWLMANFPFLAYYRFGKENSHVSVLPPK</sequence>